<feature type="domain" description="DUF7033" evidence="1">
    <location>
        <begin position="119"/>
        <end position="204"/>
    </location>
</feature>
<sequence length="474" mass="52892">MAALTVRIPASAAAERRYAFAVLLRERLGLEVEVVVDDGALARVSMPGETRELSFAEGFFARADADWLGEASLPPTPLPRLPVPEWLGLPAFVPSALVAPWGPADGAAVEETTAGLHVRFDLPGAAFFLLSRYEEGVPGPGRRDEHDRFPAQASLLYSEGVLERPLVDEYVECLWACLRRLWPALVRKPRSYRFFVSHDVDNPLFALGLTPRRLASALAGDVLSRRDPGLAWRRLRSSLTGARNHYAGDPFDTFDFIMGESEKRGLCSAFYFITGGDTRRDADYTMAHPWVRGLVKRIGERGHEVGLHPSFATYLDPEETARQFRTLVDAARECGVEQACWGGRQHFLRWCAGTTWANWDAAGLDYDSSVCFADHPGFRAGTCHEYPVYDIVGRRALRLRERPLVLMETTLMSPQYMALPAAKRPEIVRRLAATCHAYSGDMTLLWHNSKMLTRDARREYLDALDICLAAGRPA</sequence>
<gene>
    <name evidence="2" type="ORF">P873_13060</name>
</gene>
<name>A0A091BAW7_9GAMM</name>
<protein>
    <recommendedName>
        <fullName evidence="1">DUF7033 domain-containing protein</fullName>
    </recommendedName>
</protein>
<proteinExistence type="predicted"/>
<dbReference type="RefSeq" id="WP_051239615.1">
    <property type="nucleotide sequence ID" value="NZ_AUFF01000002.1"/>
</dbReference>
<dbReference type="AlphaFoldDB" id="A0A091BAW7"/>
<keyword evidence="3" id="KW-1185">Reference proteome</keyword>
<dbReference type="OrthoDB" id="9784220at2"/>
<evidence type="ECO:0000259" key="1">
    <source>
        <dbReference type="Pfam" id="PF23019"/>
    </source>
</evidence>
<dbReference type="Gene3D" id="3.20.20.370">
    <property type="entry name" value="Glycoside hydrolase/deacetylase"/>
    <property type="match status" value="1"/>
</dbReference>
<evidence type="ECO:0000313" key="2">
    <source>
        <dbReference type="EMBL" id="KFN48876.1"/>
    </source>
</evidence>
<reference evidence="2 3" key="1">
    <citation type="submission" date="2013-09" db="EMBL/GenBank/DDBJ databases">
        <title>Genome sequencing of Arenimonas composti.</title>
        <authorList>
            <person name="Chen F."/>
            <person name="Wang G."/>
        </authorList>
    </citation>
    <scope>NUCLEOTIDE SEQUENCE [LARGE SCALE GENOMIC DNA]</scope>
    <source>
        <strain evidence="2 3">TR7-09</strain>
    </source>
</reference>
<comment type="caution">
    <text evidence="2">The sequence shown here is derived from an EMBL/GenBank/DDBJ whole genome shotgun (WGS) entry which is preliminary data.</text>
</comment>
<dbReference type="Pfam" id="PF23019">
    <property type="entry name" value="DUF7033"/>
    <property type="match status" value="1"/>
</dbReference>
<evidence type="ECO:0000313" key="3">
    <source>
        <dbReference type="Proteomes" id="UP000029391"/>
    </source>
</evidence>
<dbReference type="InterPro" id="IPR011330">
    <property type="entry name" value="Glyco_hydro/deAcase_b/a-brl"/>
</dbReference>
<dbReference type="GO" id="GO:0005975">
    <property type="term" value="P:carbohydrate metabolic process"/>
    <property type="evidence" value="ECO:0007669"/>
    <property type="project" value="InterPro"/>
</dbReference>
<dbReference type="EMBL" id="AWXU01000047">
    <property type="protein sequence ID" value="KFN48876.1"/>
    <property type="molecule type" value="Genomic_DNA"/>
</dbReference>
<dbReference type="Proteomes" id="UP000029391">
    <property type="component" value="Unassembled WGS sequence"/>
</dbReference>
<dbReference type="CDD" id="cd10931">
    <property type="entry name" value="CE4_u7"/>
    <property type="match status" value="1"/>
</dbReference>
<organism evidence="2 3">
    <name type="scientific">Arenimonas composti TR7-09 = DSM 18010</name>
    <dbReference type="NCBI Taxonomy" id="1121013"/>
    <lineage>
        <taxon>Bacteria</taxon>
        <taxon>Pseudomonadati</taxon>
        <taxon>Pseudomonadota</taxon>
        <taxon>Gammaproteobacteria</taxon>
        <taxon>Lysobacterales</taxon>
        <taxon>Lysobacteraceae</taxon>
        <taxon>Arenimonas</taxon>
    </lineage>
</organism>
<accession>A0A091BAW7</accession>
<dbReference type="SUPFAM" id="SSF88713">
    <property type="entry name" value="Glycoside hydrolase/deacetylase"/>
    <property type="match status" value="1"/>
</dbReference>
<dbReference type="STRING" id="1121013.GCA_000426365_01282"/>
<dbReference type="eggNOG" id="COG0726">
    <property type="taxonomic scope" value="Bacteria"/>
</dbReference>
<dbReference type="InterPro" id="IPR054297">
    <property type="entry name" value="DUF7033"/>
</dbReference>